<comment type="caution">
    <text evidence="1">The sequence shown here is derived from an EMBL/GenBank/DDBJ whole genome shotgun (WGS) entry which is preliminary data.</text>
</comment>
<accession>A0A9W6XNT1</accession>
<dbReference type="OrthoDB" id="5857104at2759"/>
<evidence type="ECO:0000313" key="2">
    <source>
        <dbReference type="Proteomes" id="UP001165083"/>
    </source>
</evidence>
<dbReference type="Proteomes" id="UP001165083">
    <property type="component" value="Unassembled WGS sequence"/>
</dbReference>
<dbReference type="GO" id="GO:0006338">
    <property type="term" value="P:chromatin remodeling"/>
    <property type="evidence" value="ECO:0007669"/>
    <property type="project" value="InterPro"/>
</dbReference>
<dbReference type="GO" id="GO:0031491">
    <property type="term" value="F:nucleosome binding"/>
    <property type="evidence" value="ECO:0007669"/>
    <property type="project" value="InterPro"/>
</dbReference>
<evidence type="ECO:0000313" key="1">
    <source>
        <dbReference type="EMBL" id="GMF42225.1"/>
    </source>
</evidence>
<gene>
    <name evidence="1" type="ORF">Plil01_001676800</name>
</gene>
<protein>
    <submittedName>
        <fullName evidence="1">Unnamed protein product</fullName>
    </submittedName>
</protein>
<dbReference type="GO" id="GO:0003677">
    <property type="term" value="F:DNA binding"/>
    <property type="evidence" value="ECO:0007669"/>
    <property type="project" value="InterPro"/>
</dbReference>
<sequence length="173" mass="20090">MKQKMQVHDKGDMFDFKLDGGGCQNHDEIDYSNEKERQEKLKRLLMQNLLAQMAEGMGKRERRTVLPHSHVSSEAQHRTKQKQLPKTLRLPRMDEWQFYNRKRLIKLHEIESANYEQAEAKMEKLPLPPHESSQEQERLLSEAYAVGTSPNSSSKLSGLHATAAAILRLWLAR</sequence>
<dbReference type="SUPFAM" id="SSF101224">
    <property type="entry name" value="HAND domain of the nucleosome remodeling ATPase ISWI"/>
    <property type="match status" value="1"/>
</dbReference>
<dbReference type="InterPro" id="IPR036306">
    <property type="entry name" value="ISWI_HAND-dom_sf"/>
</dbReference>
<dbReference type="EMBL" id="BSXW01002396">
    <property type="protein sequence ID" value="GMF42225.1"/>
    <property type="molecule type" value="Genomic_DNA"/>
</dbReference>
<keyword evidence="2" id="KW-1185">Reference proteome</keyword>
<reference evidence="1" key="1">
    <citation type="submission" date="2023-04" db="EMBL/GenBank/DDBJ databases">
        <title>Phytophthora lilii NBRC 32176.</title>
        <authorList>
            <person name="Ichikawa N."/>
            <person name="Sato H."/>
            <person name="Tonouchi N."/>
        </authorList>
    </citation>
    <scope>NUCLEOTIDE SEQUENCE</scope>
    <source>
        <strain evidence="1">NBRC 32176</strain>
    </source>
</reference>
<proteinExistence type="predicted"/>
<dbReference type="AlphaFoldDB" id="A0A9W6XNT1"/>
<organism evidence="1 2">
    <name type="scientific">Phytophthora lilii</name>
    <dbReference type="NCBI Taxonomy" id="2077276"/>
    <lineage>
        <taxon>Eukaryota</taxon>
        <taxon>Sar</taxon>
        <taxon>Stramenopiles</taxon>
        <taxon>Oomycota</taxon>
        <taxon>Peronosporomycetes</taxon>
        <taxon>Peronosporales</taxon>
        <taxon>Peronosporaceae</taxon>
        <taxon>Phytophthora</taxon>
    </lineage>
</organism>
<name>A0A9W6XNT1_9STRA</name>